<feature type="transmembrane region" description="Helical" evidence="1">
    <location>
        <begin position="12"/>
        <end position="30"/>
    </location>
</feature>
<evidence type="ECO:0000313" key="5">
    <source>
        <dbReference type="Proteomes" id="UP000040576"/>
    </source>
</evidence>
<accession>A0A090IPW1</accession>
<keyword evidence="5" id="KW-1185">Reference proteome</keyword>
<evidence type="ECO:0000313" key="3">
    <source>
        <dbReference type="EMBL" id="KIO71401.1"/>
    </source>
</evidence>
<organism evidence="2 5">
    <name type="scientific">Caldibacillus thermoamylovorans</name>
    <dbReference type="NCBI Taxonomy" id="35841"/>
    <lineage>
        <taxon>Bacteria</taxon>
        <taxon>Bacillati</taxon>
        <taxon>Bacillota</taxon>
        <taxon>Bacilli</taxon>
        <taxon>Bacillales</taxon>
        <taxon>Bacillaceae</taxon>
        <taxon>Caldibacillus</taxon>
    </lineage>
</organism>
<dbReference type="RefSeq" id="WP_034767213.1">
    <property type="nucleotide sequence ID" value="NZ_CCRF01000010.1"/>
</dbReference>
<feature type="transmembrane region" description="Helical" evidence="1">
    <location>
        <begin position="77"/>
        <end position="99"/>
    </location>
</feature>
<dbReference type="eggNOG" id="ENOG50337YU">
    <property type="taxonomic scope" value="Bacteria"/>
</dbReference>
<feature type="transmembrane region" description="Helical" evidence="1">
    <location>
        <begin position="37"/>
        <end position="57"/>
    </location>
</feature>
<sequence>MYWETLPNWFWVLYYLFLLSTLGTAIYSIVKKKGKILPFLTIVFTVTIPIVAFINSLGRAEEMNEFEHLVSQLQKGASWAIFSIIGYLFLFIWWFFFLFKSKHKN</sequence>
<dbReference type="PATRIC" id="fig|35841.6.peg.1288"/>
<dbReference type="EMBL" id="JXLU01000129">
    <property type="protein sequence ID" value="KIO71401.1"/>
    <property type="molecule type" value="Genomic_DNA"/>
</dbReference>
<gene>
    <name evidence="3" type="ORF">B4167_3753</name>
    <name evidence="2" type="ORF">BT1A1_0235</name>
</gene>
<evidence type="ECO:0000256" key="1">
    <source>
        <dbReference type="SAM" id="Phobius"/>
    </source>
</evidence>
<dbReference type="AlphaFoldDB" id="A0A090IPW1"/>
<keyword evidence="1" id="KW-1133">Transmembrane helix</keyword>
<reference evidence="2 5" key="1">
    <citation type="submission" date="2014-07" db="EMBL/GenBank/DDBJ databases">
        <authorList>
            <person name="Wibberg Daniel"/>
        </authorList>
    </citation>
    <scope>NUCLEOTIDE SEQUENCE [LARGE SCALE GENOMIC DNA]</scope>
</reference>
<proteinExistence type="predicted"/>
<dbReference type="Proteomes" id="UP000040576">
    <property type="component" value="Unassembled WGS sequence"/>
</dbReference>
<dbReference type="GeneID" id="92959402"/>
<protein>
    <submittedName>
        <fullName evidence="2">Uncharacterized protein</fullName>
    </submittedName>
</protein>
<dbReference type="STRING" id="35841.B4167_3753"/>
<name>A0A090IPW1_9BACI</name>
<dbReference type="OrthoDB" id="2645556at2"/>
<keyword evidence="1" id="KW-0472">Membrane</keyword>
<keyword evidence="1" id="KW-0812">Transmembrane</keyword>
<evidence type="ECO:0000313" key="2">
    <source>
        <dbReference type="EMBL" id="CEE00096.1"/>
    </source>
</evidence>
<dbReference type="EMBL" id="CCRF01000010">
    <property type="protein sequence ID" value="CEE00096.1"/>
    <property type="molecule type" value="Genomic_DNA"/>
</dbReference>
<reference evidence="3 4" key="2">
    <citation type="submission" date="2015-01" db="EMBL/GenBank/DDBJ databases">
        <title>Draft Genome Sequences of Four Bacillus thermoamylovorans Strains, Isolated From Food Products.</title>
        <authorList>
            <person name="Krawcyk A.O."/>
            <person name="Berendsen E.M."/>
            <person name="Eijlander R.T."/>
            <person name="de Jong A."/>
            <person name="Wells-Bennik M."/>
            <person name="Kuipers O.P."/>
        </authorList>
    </citation>
    <scope>NUCLEOTIDE SEQUENCE [LARGE SCALE GENOMIC DNA]</scope>
    <source>
        <strain evidence="3 4">B4167</strain>
    </source>
</reference>
<evidence type="ECO:0000313" key="4">
    <source>
        <dbReference type="Proteomes" id="UP000032076"/>
    </source>
</evidence>
<dbReference type="Proteomes" id="UP000032076">
    <property type="component" value="Unassembled WGS sequence"/>
</dbReference>